<feature type="transmembrane region" description="Helical" evidence="5">
    <location>
        <begin position="261"/>
        <end position="283"/>
    </location>
</feature>
<sequence>MRTSAVLLFAPAIALAAITIAYPLAMSLYVSLHDMGPGGWVFAGPKHYVQILTDRFFYQSLLVSVVYSLMSVFSALLLGVLAAFVVRGVGGGRRVVEGFLAVPLAVSPILAGIVWSPPAVWDDLNTVLHHVFGLGFIDVTDPLVYFPVMVLSEAWVWSPLFMLAVVVVLDNIPRDCMEAAELTGASRLQIFNLVYLPAILRSRVVAMLVALKVVDFFRSFEIPFAWSFWVRESQLGAPTDTLSLMLFKLLLTPRPDGTIPIPYISTVSSVLMLVSLLSSLLIWRQLNLFWRKTI</sequence>
<reference evidence="7 10" key="1">
    <citation type="journal article" date="2005" name="Environ. Microbiol.">
        <title>Genetic and functional properties of uncultivated thermophilic crenarchaeotes from a subsurface gold mine as revealed by analysis of genome fragments.</title>
        <authorList>
            <person name="Nunoura T."/>
            <person name="Hirayama H."/>
            <person name="Takami H."/>
            <person name="Oida H."/>
            <person name="Nishi S."/>
            <person name="Shimamura S."/>
            <person name="Suzuki Y."/>
            <person name="Inagaki F."/>
            <person name="Takai K."/>
            <person name="Nealson K.H."/>
            <person name="Horikoshi K."/>
        </authorList>
    </citation>
    <scope>NUCLEOTIDE SEQUENCE [LARGE SCALE GENOMIC DNA]</scope>
</reference>
<protein>
    <submittedName>
        <fullName evidence="7">Multiple sugar ABC transporter permease</fullName>
    </submittedName>
</protein>
<dbReference type="SUPFAM" id="SSF161098">
    <property type="entry name" value="MetI-like"/>
    <property type="match status" value="1"/>
</dbReference>
<keyword evidence="5" id="KW-0813">Transport</keyword>
<keyword evidence="3 5" id="KW-1133">Transmembrane helix</keyword>
<dbReference type="Pfam" id="PF00528">
    <property type="entry name" value="BPD_transp_1"/>
    <property type="match status" value="1"/>
</dbReference>
<evidence type="ECO:0000313" key="7">
    <source>
        <dbReference type="EMBL" id="BAJ47190.1"/>
    </source>
</evidence>
<reference evidence="7 10" key="2">
    <citation type="journal article" date="2011" name="Nucleic Acids Res.">
        <title>Insights into the evolution of Archaea and eukaryotic protein modifier systems revealed by the genome of a novel archaeal group.</title>
        <authorList>
            <person name="Nunoura T."/>
            <person name="Takaki Y."/>
            <person name="Kakuta J."/>
            <person name="Nishi S."/>
            <person name="Sugahara J."/>
            <person name="Kazama H."/>
            <person name="Chee G."/>
            <person name="Hattori M."/>
            <person name="Kanai A."/>
            <person name="Atomi H."/>
            <person name="Takai K."/>
            <person name="Takami H."/>
        </authorList>
    </citation>
    <scope>NUCLEOTIDE SEQUENCE [LARGE SCALE GENOMIC DNA]</scope>
</reference>
<feature type="transmembrane region" description="Helical" evidence="5">
    <location>
        <begin position="190"/>
        <end position="211"/>
    </location>
</feature>
<dbReference type="InterPro" id="IPR052730">
    <property type="entry name" value="Sugar_ABC_transporter"/>
</dbReference>
<feature type="transmembrane region" description="Helical" evidence="5">
    <location>
        <begin position="65"/>
        <end position="86"/>
    </location>
</feature>
<dbReference type="GO" id="GO:0055085">
    <property type="term" value="P:transmembrane transport"/>
    <property type="evidence" value="ECO:0007669"/>
    <property type="project" value="InterPro"/>
</dbReference>
<dbReference type="PANTHER" id="PTHR43759">
    <property type="entry name" value="TREHALOSE TRANSPORT SYSTEM PERMEASE PROTEIN SUGA"/>
    <property type="match status" value="1"/>
</dbReference>
<dbReference type="GO" id="GO:0005886">
    <property type="term" value="C:plasma membrane"/>
    <property type="evidence" value="ECO:0007669"/>
    <property type="project" value="UniProtKB-SubCell"/>
</dbReference>
<dbReference type="PANTHER" id="PTHR43759:SF1">
    <property type="entry name" value="GLUCOSE IMPORT SYSTEM PERMEASE PROTEIN GLCT"/>
    <property type="match status" value="1"/>
</dbReference>
<dbReference type="BioCyc" id="CCAL311458:G131R-215-MONOMER"/>
<evidence type="ECO:0000256" key="2">
    <source>
        <dbReference type="ARBA" id="ARBA00022692"/>
    </source>
</evidence>
<dbReference type="AlphaFoldDB" id="E6N4H1"/>
<comment type="similarity">
    <text evidence="5">Belongs to the binding-protein-dependent transport system permease family.</text>
</comment>
<evidence type="ECO:0000256" key="4">
    <source>
        <dbReference type="ARBA" id="ARBA00023136"/>
    </source>
</evidence>
<dbReference type="EMBL" id="BA000048">
    <property type="protein sequence ID" value="BAJ50073.1"/>
    <property type="molecule type" value="Genomic_DNA"/>
</dbReference>
<evidence type="ECO:0000313" key="10">
    <source>
        <dbReference type="Proteomes" id="UP000008120"/>
    </source>
</evidence>
<dbReference type="STRING" id="311458.CSUB_C0212"/>
<dbReference type="Gene3D" id="1.10.3720.10">
    <property type="entry name" value="MetI-like"/>
    <property type="match status" value="1"/>
</dbReference>
<evidence type="ECO:0000256" key="1">
    <source>
        <dbReference type="ARBA" id="ARBA00004141"/>
    </source>
</evidence>
<accession>E6N4H1</accession>
<evidence type="ECO:0000256" key="5">
    <source>
        <dbReference type="RuleBase" id="RU363032"/>
    </source>
</evidence>
<feature type="transmembrane region" description="Helical" evidence="5">
    <location>
        <begin position="144"/>
        <end position="169"/>
    </location>
</feature>
<dbReference type="CDD" id="cd06261">
    <property type="entry name" value="TM_PBP2"/>
    <property type="match status" value="1"/>
</dbReference>
<gene>
    <name evidence="9" type="ORF">CSUB_C0212</name>
    <name evidence="7" type="ORF">HGMM_F15C07C07</name>
    <name evidence="8" type="ORF">HGMM_F15E11C35</name>
</gene>
<name>E6N4H1_CALS0</name>
<dbReference type="KEGG" id="csu:CSUB_C0212"/>
<keyword evidence="4 5" id="KW-0472">Membrane</keyword>
<evidence type="ECO:0000313" key="8">
    <source>
        <dbReference type="EMBL" id="BAJ47261.1"/>
    </source>
</evidence>
<comment type="subcellular location">
    <subcellularLocation>
        <location evidence="5">Cell membrane</location>
        <topology evidence="5">Multi-pass membrane protein</topology>
    </subcellularLocation>
    <subcellularLocation>
        <location evidence="1">Membrane</location>
        <topology evidence="1">Multi-pass membrane protein</topology>
    </subcellularLocation>
</comment>
<evidence type="ECO:0000259" key="6">
    <source>
        <dbReference type="PROSITE" id="PS50928"/>
    </source>
</evidence>
<keyword evidence="2 5" id="KW-0812">Transmembrane</keyword>
<proteinExistence type="inferred from homology"/>
<feature type="domain" description="ABC transmembrane type-1" evidence="6">
    <location>
        <begin position="61"/>
        <end position="282"/>
    </location>
</feature>
<evidence type="ECO:0000313" key="9">
    <source>
        <dbReference type="EMBL" id="BAJ50073.1"/>
    </source>
</evidence>
<dbReference type="InterPro" id="IPR035906">
    <property type="entry name" value="MetI-like_sf"/>
</dbReference>
<dbReference type="EMBL" id="AP011830">
    <property type="protein sequence ID" value="BAJ47190.1"/>
    <property type="molecule type" value="Genomic_DNA"/>
</dbReference>
<evidence type="ECO:0000256" key="3">
    <source>
        <dbReference type="ARBA" id="ARBA00022989"/>
    </source>
</evidence>
<feature type="transmembrane region" description="Helical" evidence="5">
    <location>
        <begin position="98"/>
        <end position="116"/>
    </location>
</feature>
<dbReference type="PROSITE" id="PS50928">
    <property type="entry name" value="ABC_TM1"/>
    <property type="match status" value="1"/>
</dbReference>
<organism evidence="7 10">
    <name type="scientific">Caldiarchaeum subterraneum</name>
    <dbReference type="NCBI Taxonomy" id="311458"/>
    <lineage>
        <taxon>Archaea</taxon>
        <taxon>Nitrososphaerota</taxon>
        <taxon>Candidatus Caldarchaeales</taxon>
        <taxon>Candidatus Caldarchaeaceae</taxon>
        <taxon>Candidatus Caldarchaeum</taxon>
    </lineage>
</organism>
<dbReference type="InterPro" id="IPR000515">
    <property type="entry name" value="MetI-like"/>
</dbReference>
<dbReference type="EMBL" id="AP011831">
    <property type="protein sequence ID" value="BAJ47261.1"/>
    <property type="molecule type" value="Genomic_DNA"/>
</dbReference>
<dbReference type="Proteomes" id="UP000008120">
    <property type="component" value="Chromosome"/>
</dbReference>